<proteinExistence type="inferred from homology"/>
<dbReference type="SFLD" id="SFLDG01020">
    <property type="entry name" value="Terpene_Cyclase_Like_2"/>
    <property type="match status" value="1"/>
</dbReference>
<evidence type="ECO:0000313" key="4">
    <source>
        <dbReference type="Proteomes" id="UP000183788"/>
    </source>
</evidence>
<dbReference type="OrthoDB" id="2989600at2"/>
<evidence type="ECO:0000313" key="3">
    <source>
        <dbReference type="EMBL" id="WQG90975.1"/>
    </source>
</evidence>
<dbReference type="GO" id="GO:0046872">
    <property type="term" value="F:metal ion binding"/>
    <property type="evidence" value="ECO:0007669"/>
    <property type="project" value="UniProtKB-KW"/>
</dbReference>
<dbReference type="EC" id="4.2.3.-" evidence="1"/>
<reference evidence="3 5" key="2">
    <citation type="submission" date="2023-11" db="EMBL/GenBank/DDBJ databases">
        <title>MicrobeMod: A computational toolkit for identifying prokaryotic methylation and restriction-modification with nanopore sequencing.</title>
        <authorList>
            <person name="Crits-Christoph A."/>
            <person name="Kang S.C."/>
            <person name="Lee H."/>
            <person name="Ostrov N."/>
        </authorList>
    </citation>
    <scope>NUCLEOTIDE SEQUENCE [LARGE SCALE GENOMIC DNA]</scope>
    <source>
        <strain evidence="3 5">ATCC 23090</strain>
    </source>
</reference>
<keyword evidence="1" id="KW-0460">Magnesium</keyword>
<dbReference type="Gene3D" id="1.10.600.10">
    <property type="entry name" value="Farnesyl Diphosphate Synthase"/>
    <property type="match status" value="1"/>
</dbReference>
<name>A0A1K1NB32_9BACT</name>
<keyword evidence="1" id="KW-0456">Lyase</keyword>
<dbReference type="Proteomes" id="UP001326715">
    <property type="component" value="Chromosome"/>
</dbReference>
<protein>
    <recommendedName>
        <fullName evidence="1">Terpene synthase</fullName>
        <ecNumber evidence="1">4.2.3.-</ecNumber>
    </recommendedName>
</protein>
<dbReference type="SFLD" id="SFLDS00005">
    <property type="entry name" value="Isoprenoid_Synthase_Type_I"/>
    <property type="match status" value="1"/>
</dbReference>
<dbReference type="RefSeq" id="WP_143150635.1">
    <property type="nucleotide sequence ID" value="NZ_CBHWAX010000181.1"/>
</dbReference>
<evidence type="ECO:0000313" key="2">
    <source>
        <dbReference type="EMBL" id="SFW32469.1"/>
    </source>
</evidence>
<dbReference type="InterPro" id="IPR034686">
    <property type="entry name" value="Terpene_cyclase-like_2"/>
</dbReference>
<comment type="similarity">
    <text evidence="1">Belongs to the terpene synthase family.</text>
</comment>
<comment type="cofactor">
    <cofactor evidence="1">
        <name>Mg(2+)</name>
        <dbReference type="ChEBI" id="CHEBI:18420"/>
    </cofactor>
</comment>
<reference evidence="2 4" key="1">
    <citation type="submission" date="2016-11" db="EMBL/GenBank/DDBJ databases">
        <authorList>
            <person name="Jaros S."/>
            <person name="Januszkiewicz K."/>
            <person name="Wedrychowicz H."/>
        </authorList>
    </citation>
    <scope>NUCLEOTIDE SEQUENCE [LARGE SCALE GENOMIC DNA]</scope>
    <source>
        <strain evidence="2 4">DSM 784</strain>
    </source>
</reference>
<evidence type="ECO:0000313" key="5">
    <source>
        <dbReference type="Proteomes" id="UP001326715"/>
    </source>
</evidence>
<dbReference type="SUPFAM" id="SSF48576">
    <property type="entry name" value="Terpenoid synthases"/>
    <property type="match status" value="1"/>
</dbReference>
<dbReference type="PANTHER" id="PTHR35201:SF4">
    <property type="entry name" value="BETA-PINACENE SYNTHASE-RELATED"/>
    <property type="match status" value="1"/>
</dbReference>
<dbReference type="PANTHER" id="PTHR35201">
    <property type="entry name" value="TERPENE SYNTHASE"/>
    <property type="match status" value="1"/>
</dbReference>
<dbReference type="Proteomes" id="UP000183788">
    <property type="component" value="Unassembled WGS sequence"/>
</dbReference>
<keyword evidence="5" id="KW-1185">Reference proteome</keyword>
<dbReference type="AlphaFoldDB" id="A0A1K1NB32"/>
<accession>A0A1K1NB32</accession>
<dbReference type="Pfam" id="PF19086">
    <property type="entry name" value="Terpene_syn_C_2"/>
    <property type="match status" value="1"/>
</dbReference>
<evidence type="ECO:0000256" key="1">
    <source>
        <dbReference type="RuleBase" id="RU366034"/>
    </source>
</evidence>
<dbReference type="STRING" id="1004.SAMN05661012_01126"/>
<dbReference type="EMBL" id="CP140154">
    <property type="protein sequence ID" value="WQG90975.1"/>
    <property type="molecule type" value="Genomic_DNA"/>
</dbReference>
<gene>
    <name evidence="2" type="ORF">SAMN05661012_01126</name>
    <name evidence="3" type="ORF">SR876_05665</name>
</gene>
<organism evidence="2 4">
    <name type="scientific">Chitinophaga sancti</name>
    <dbReference type="NCBI Taxonomy" id="1004"/>
    <lineage>
        <taxon>Bacteria</taxon>
        <taxon>Pseudomonadati</taxon>
        <taxon>Bacteroidota</taxon>
        <taxon>Chitinophagia</taxon>
        <taxon>Chitinophagales</taxon>
        <taxon>Chitinophagaceae</taxon>
        <taxon>Chitinophaga</taxon>
    </lineage>
</organism>
<dbReference type="InterPro" id="IPR008949">
    <property type="entry name" value="Isoprenoid_synthase_dom_sf"/>
</dbReference>
<sequence>MKTINVPRLYCPFESRISPFVDKVDRHTTNWLHKFQLLSGEELYEKYANYKFAWMTCRTYPDADYDFLCAANDLNSLLFVMDDLLDHASSETAGYRTADYVQGIIGGFVNVLRFNKRIPISVNPIMAAFSDFWEKMRRLSSASWQCQFTLSLKAVFEAGMWEIENSRAQRHPSMLQYMKMRPFFAAANLATDLLEVATKQNLPVFVLQNEEFQRLVELARRTICWSNDLFSLSKELEHGDEHNLVVVIEHERNISLEQAIEETARIHDREMAQFEALRTQVPSFGLRIDSEIQHHLDAMGTMLKGFMDWSIYDTARYEFNYVTE</sequence>
<dbReference type="EMBL" id="FPIZ01000003">
    <property type="protein sequence ID" value="SFW32469.1"/>
    <property type="molecule type" value="Genomic_DNA"/>
</dbReference>
<dbReference type="GO" id="GO:0010333">
    <property type="term" value="F:terpene synthase activity"/>
    <property type="evidence" value="ECO:0007669"/>
    <property type="project" value="InterPro"/>
</dbReference>
<keyword evidence="1" id="KW-0479">Metal-binding</keyword>